<evidence type="ECO:0000256" key="2">
    <source>
        <dbReference type="ARBA" id="ARBA00022723"/>
    </source>
</evidence>
<feature type="compositionally biased region" description="Low complexity" evidence="5">
    <location>
        <begin position="30"/>
        <end position="46"/>
    </location>
</feature>
<evidence type="ECO:0000256" key="3">
    <source>
        <dbReference type="ARBA" id="ARBA00023004"/>
    </source>
</evidence>
<dbReference type="InterPro" id="IPR036909">
    <property type="entry name" value="Cyt_c-like_dom_sf"/>
</dbReference>
<dbReference type="PROSITE" id="PS51257">
    <property type="entry name" value="PROKAR_LIPOPROTEIN"/>
    <property type="match status" value="1"/>
</dbReference>
<keyword evidence="2 4" id="KW-0479">Metal-binding</keyword>
<dbReference type="PROSITE" id="PS51007">
    <property type="entry name" value="CYTC"/>
    <property type="match status" value="1"/>
</dbReference>
<dbReference type="Gene3D" id="1.10.760.10">
    <property type="entry name" value="Cytochrome c-like domain"/>
    <property type="match status" value="1"/>
</dbReference>
<feature type="chain" id="PRO_5046388560" evidence="6">
    <location>
        <begin position="22"/>
        <end position="164"/>
    </location>
</feature>
<evidence type="ECO:0000256" key="1">
    <source>
        <dbReference type="ARBA" id="ARBA00022617"/>
    </source>
</evidence>
<evidence type="ECO:0000259" key="7">
    <source>
        <dbReference type="PROSITE" id="PS51007"/>
    </source>
</evidence>
<gene>
    <name evidence="8" type="ORF">NPE20_14820</name>
</gene>
<comment type="caution">
    <text evidence="8">The sequence shown here is derived from an EMBL/GenBank/DDBJ whole genome shotgun (WGS) entry which is preliminary data.</text>
</comment>
<dbReference type="RefSeq" id="WP_256539432.1">
    <property type="nucleotide sequence ID" value="NZ_JANHOH010000002.1"/>
</dbReference>
<protein>
    <submittedName>
        <fullName evidence="8">Cytochrome c</fullName>
    </submittedName>
</protein>
<evidence type="ECO:0000313" key="8">
    <source>
        <dbReference type="EMBL" id="MCQ6959246.1"/>
    </source>
</evidence>
<feature type="signal peptide" evidence="6">
    <location>
        <begin position="1"/>
        <end position="21"/>
    </location>
</feature>
<proteinExistence type="predicted"/>
<reference evidence="8 9" key="1">
    <citation type="submission" date="2022-07" db="EMBL/GenBank/DDBJ databases">
        <title>Mucilaginibacter sp. JC4.</title>
        <authorList>
            <person name="Le V."/>
            <person name="Ko S.-R."/>
            <person name="Ahn C.-Y."/>
            <person name="Oh H.-M."/>
        </authorList>
    </citation>
    <scope>NUCLEOTIDE SEQUENCE [LARGE SCALE GENOMIC DNA]</scope>
    <source>
        <strain evidence="8 9">JC4</strain>
    </source>
</reference>
<keyword evidence="9" id="KW-1185">Reference proteome</keyword>
<dbReference type="InterPro" id="IPR009056">
    <property type="entry name" value="Cyt_c-like_dom"/>
</dbReference>
<keyword evidence="1 4" id="KW-0349">Heme</keyword>
<sequence>MKTQKTLFLAALLAGMTLLFACGQSNGGSEADTAASAPETAAASADVDPEAKSDSKGIGKFTNVKLDALDPAMAAKGEAVFTAKCSACHKMTDQKIVGPGLLGVTKRRTPEWIMNQITNPVEMAAKDPVGKALLGKHLTQMTFQDVTDEQTRQLLEYFRKNDSK</sequence>
<evidence type="ECO:0000256" key="6">
    <source>
        <dbReference type="SAM" id="SignalP"/>
    </source>
</evidence>
<keyword evidence="6" id="KW-0732">Signal</keyword>
<keyword evidence="3 4" id="KW-0408">Iron</keyword>
<evidence type="ECO:0000313" key="9">
    <source>
        <dbReference type="Proteomes" id="UP001204376"/>
    </source>
</evidence>
<feature type="domain" description="Cytochrome c" evidence="7">
    <location>
        <begin position="72"/>
        <end position="162"/>
    </location>
</feature>
<feature type="region of interest" description="Disordered" evidence="5">
    <location>
        <begin position="30"/>
        <end position="55"/>
    </location>
</feature>
<organism evidence="8 9">
    <name type="scientific">Mucilaginibacter aquariorum</name>
    <dbReference type="NCBI Taxonomy" id="2967225"/>
    <lineage>
        <taxon>Bacteria</taxon>
        <taxon>Pseudomonadati</taxon>
        <taxon>Bacteroidota</taxon>
        <taxon>Sphingobacteriia</taxon>
        <taxon>Sphingobacteriales</taxon>
        <taxon>Sphingobacteriaceae</taxon>
        <taxon>Mucilaginibacter</taxon>
    </lineage>
</organism>
<dbReference type="SUPFAM" id="SSF46626">
    <property type="entry name" value="Cytochrome c"/>
    <property type="match status" value="1"/>
</dbReference>
<evidence type="ECO:0000256" key="4">
    <source>
        <dbReference type="PROSITE-ProRule" id="PRU00433"/>
    </source>
</evidence>
<accession>A0ABT1T3Q9</accession>
<dbReference type="Pfam" id="PF00034">
    <property type="entry name" value="Cytochrom_C"/>
    <property type="match status" value="1"/>
</dbReference>
<evidence type="ECO:0000256" key="5">
    <source>
        <dbReference type="SAM" id="MobiDB-lite"/>
    </source>
</evidence>
<name>A0ABT1T3Q9_9SPHI</name>
<dbReference type="EMBL" id="JANHOH010000002">
    <property type="protein sequence ID" value="MCQ6959246.1"/>
    <property type="molecule type" value="Genomic_DNA"/>
</dbReference>
<dbReference type="Proteomes" id="UP001204376">
    <property type="component" value="Unassembled WGS sequence"/>
</dbReference>